<reference evidence="2 3" key="1">
    <citation type="submission" date="2017-12" db="EMBL/GenBank/DDBJ databases">
        <title>Comparative genomics of Botrytis spp.</title>
        <authorList>
            <person name="Valero-Jimenez C.A."/>
            <person name="Tapia P."/>
            <person name="Veloso J."/>
            <person name="Silva-Moreno E."/>
            <person name="Staats M."/>
            <person name="Valdes J.H."/>
            <person name="Van Kan J.A.L."/>
        </authorList>
    </citation>
    <scope>NUCLEOTIDE SEQUENCE [LARGE SCALE GENOMIC DNA]</scope>
    <source>
        <strain evidence="2 3">Be9601</strain>
    </source>
</reference>
<gene>
    <name evidence="2" type="ORF">BELL_0173g00130</name>
</gene>
<evidence type="ECO:0000313" key="3">
    <source>
        <dbReference type="Proteomes" id="UP000297229"/>
    </source>
</evidence>
<comment type="caution">
    <text evidence="2">The sequence shown here is derived from an EMBL/GenBank/DDBJ whole genome shotgun (WGS) entry which is preliminary data.</text>
</comment>
<dbReference type="EMBL" id="PQXM01000172">
    <property type="protein sequence ID" value="TGO76126.1"/>
    <property type="molecule type" value="Genomic_DNA"/>
</dbReference>
<proteinExistence type="predicted"/>
<dbReference type="Proteomes" id="UP000297229">
    <property type="component" value="Unassembled WGS sequence"/>
</dbReference>
<name>A0A4Z1JRM2_9HELO</name>
<accession>A0A4Z1JRM2</accession>
<evidence type="ECO:0000313" key="2">
    <source>
        <dbReference type="EMBL" id="TGO76126.1"/>
    </source>
</evidence>
<evidence type="ECO:0000256" key="1">
    <source>
        <dbReference type="SAM" id="MobiDB-lite"/>
    </source>
</evidence>
<feature type="region of interest" description="Disordered" evidence="1">
    <location>
        <begin position="585"/>
        <end position="625"/>
    </location>
</feature>
<protein>
    <submittedName>
        <fullName evidence="2">Uncharacterized protein</fullName>
    </submittedName>
</protein>
<keyword evidence="3" id="KW-1185">Reference proteome</keyword>
<feature type="compositionally biased region" description="Basic and acidic residues" evidence="1">
    <location>
        <begin position="586"/>
        <end position="600"/>
    </location>
</feature>
<sequence length="779" mass="86755">MEVVQNAENTMPPDTLSQGLAVFEHASISMQELIRHVPLNERESAKKRVQFLAHIMDEIALENFEDTPVIRTLHASVDAAFHQAQEDYDTSTLQCDEVLRRNDIINNIITFLENQKSLFVKPFEDVPVPQYAVGQSADPSVVDVQESSNVEIEAVADLAATHLPAADPPAVDLPITDMAATDLPAADLPPADVAATHLPAADLPITDMAVTDSPVADLPITNMAVTDSPAADKPNAFLLKMFGERRHSNNPTIDRLPVTLIRASNSGGAIIHFAAPSTVIDLLQSPRDPAYYYQRYCRKTLPRQVSFGNPVYEPGKIIKVFFTTDETLKMGSLSAVQADIDSQMACIPKDRSTYHHYIIYRSVSFQPLWLMQQFERFRHALTIQLYGCRNACWRTIVTIALPGFHKFHHAPQIKLLHCVDSTPSTIGDIRGMDFTILYIDLYDMVKAGVISAKNIHKLPLALLEMAENFDIKDHKPKIEGPALRLDGFDLDTPAGEWQQLFENQYRYLKHETVNANWKKTGHLVICEKCLRALPALFSFDNNVLKPGENFEDPHPICRMCQLIPTCYDLLSAAVESYVPITPQDAAENRKPNFEDGDPHKPVATGEVDPSTWLVPESTGPSPWSDVSMQLNPTSTYSPLIFSPICVMRQFPPRPTIPPKIPKSKALQKVLKLLDAHLPVNTVRGFDLKLSKKCSVASVLSGAICYHQNCEYKYTEACPLVPNCSDLDCPRTHLPPPCPCDWNKASPEHLATVPHATVRESLNEARVIAWKLHLLDLCGV</sequence>
<dbReference type="AlphaFoldDB" id="A0A4Z1JRM2"/>
<organism evidence="2 3">
    <name type="scientific">Botrytis elliptica</name>
    <dbReference type="NCBI Taxonomy" id="278938"/>
    <lineage>
        <taxon>Eukaryota</taxon>
        <taxon>Fungi</taxon>
        <taxon>Dikarya</taxon>
        <taxon>Ascomycota</taxon>
        <taxon>Pezizomycotina</taxon>
        <taxon>Leotiomycetes</taxon>
        <taxon>Helotiales</taxon>
        <taxon>Sclerotiniaceae</taxon>
        <taxon>Botrytis</taxon>
    </lineage>
</organism>